<sequence>MTPHRIAQRPAPPPAREAAAVAEWYRHRCRWPVEVVADEARLPLGGGVVAFKVPARLVAAVVARLTTQQALGPALRVADDRVVFLCDANDDVFSGMDLPVGVVHLRAPSKLVLPPPRLASCWLALPERDRTWLPSANAVFRAIVDVATTHASPRRLPRFPYT</sequence>
<proteinExistence type="predicted"/>
<dbReference type="AlphaFoldDB" id="A0A5Q0GWX2"/>
<protein>
    <submittedName>
        <fullName evidence="1">Uncharacterized protein</fullName>
    </submittedName>
</protein>
<organism evidence="1 2">
    <name type="scientific">Saccharothrix syringae</name>
    <name type="common">Nocardiopsis syringae</name>
    <dbReference type="NCBI Taxonomy" id="103733"/>
    <lineage>
        <taxon>Bacteria</taxon>
        <taxon>Bacillati</taxon>
        <taxon>Actinomycetota</taxon>
        <taxon>Actinomycetes</taxon>
        <taxon>Pseudonocardiales</taxon>
        <taxon>Pseudonocardiaceae</taxon>
        <taxon>Saccharothrix</taxon>
    </lineage>
</organism>
<reference evidence="2" key="1">
    <citation type="journal article" date="2021" name="Curr. Microbiol.">
        <title>Complete genome of nocamycin-producing strain Saccharothrix syringae NRRL B-16468 reveals the biosynthetic potential for secondary metabolites.</title>
        <authorList>
            <person name="Mo X."/>
            <person name="Yang S."/>
        </authorList>
    </citation>
    <scope>NUCLEOTIDE SEQUENCE [LARGE SCALE GENOMIC DNA]</scope>
    <source>
        <strain evidence="2">ATCC 51364 / DSM 43886 / JCM 6844 / KCTC 9398 / NBRC 14523 / NRRL B-16468 / INA 2240</strain>
    </source>
</reference>
<evidence type="ECO:0000313" key="1">
    <source>
        <dbReference type="EMBL" id="QFZ18606.1"/>
    </source>
</evidence>
<dbReference type="KEGG" id="ssyi:EKG83_15075"/>
<gene>
    <name evidence="1" type="ORF">EKG83_15075</name>
</gene>
<evidence type="ECO:0000313" key="2">
    <source>
        <dbReference type="Proteomes" id="UP000325787"/>
    </source>
</evidence>
<keyword evidence="2" id="KW-1185">Reference proteome</keyword>
<dbReference type="EMBL" id="CP034550">
    <property type="protein sequence ID" value="QFZ18606.1"/>
    <property type="molecule type" value="Genomic_DNA"/>
</dbReference>
<dbReference type="Proteomes" id="UP000325787">
    <property type="component" value="Chromosome"/>
</dbReference>
<dbReference type="RefSeq" id="WP_033433225.1">
    <property type="nucleotide sequence ID" value="NZ_CP034550.1"/>
</dbReference>
<accession>A0A5Q0GWX2</accession>
<name>A0A5Q0GWX2_SACSY</name>